<reference evidence="2 3" key="1">
    <citation type="submission" date="2013-02" db="EMBL/GenBank/DDBJ databases">
        <title>Genome sequence of Candida maltosa Xu316, a potential industrial strain for xylitol and ethanol production.</title>
        <authorList>
            <person name="Yu J."/>
            <person name="Wang Q."/>
            <person name="Geng X."/>
            <person name="Bao W."/>
            <person name="He P."/>
            <person name="Cai J."/>
        </authorList>
    </citation>
    <scope>NUCLEOTIDE SEQUENCE [LARGE SCALE GENOMIC DNA]</scope>
    <source>
        <strain evidence="3">Xu316</strain>
    </source>
</reference>
<sequence length="181" mass="21132">MWINEISRHYTADAKFIRHSIKAIIQNTDKITHNIAIFRINSKVTSPSAIDCFFKFVPPKSPDDDNHQNRVQDIPFNILGESHQKNMTYFLIKFPKNRIPTVTTKTNPRRRFKLMTHLLHCNICHTTDHARSECVYKWKHPKSKKESNDSENNTPPEKSKVAKSDIPEIKQPTFRLEGLIP</sequence>
<keyword evidence="3" id="KW-1185">Reference proteome</keyword>
<accession>M3K777</accession>
<dbReference type="EMBL" id="AOGT01000149">
    <property type="protein sequence ID" value="EMG50699.1"/>
    <property type="molecule type" value="Genomic_DNA"/>
</dbReference>
<feature type="region of interest" description="Disordered" evidence="1">
    <location>
        <begin position="139"/>
        <end position="181"/>
    </location>
</feature>
<proteinExistence type="predicted"/>
<name>M3K777_CANMX</name>
<protein>
    <submittedName>
        <fullName evidence="2">Non-LTR Zorro retrotransposon orf1-like protein, putative</fullName>
    </submittedName>
</protein>
<dbReference type="HOGENOM" id="CLU_1492494_0_0_1"/>
<gene>
    <name evidence="2" type="ORF">G210_1540</name>
</gene>
<evidence type="ECO:0000313" key="3">
    <source>
        <dbReference type="Proteomes" id="UP000011777"/>
    </source>
</evidence>
<dbReference type="AlphaFoldDB" id="M3K777"/>
<comment type="caution">
    <text evidence="2">The sequence shown here is derived from an EMBL/GenBank/DDBJ whole genome shotgun (WGS) entry which is preliminary data.</text>
</comment>
<feature type="compositionally biased region" description="Basic and acidic residues" evidence="1">
    <location>
        <begin position="157"/>
        <end position="168"/>
    </location>
</feature>
<feature type="non-terminal residue" evidence="2">
    <location>
        <position position="181"/>
    </location>
</feature>
<evidence type="ECO:0000313" key="2">
    <source>
        <dbReference type="EMBL" id="EMG50699.1"/>
    </source>
</evidence>
<evidence type="ECO:0000256" key="1">
    <source>
        <dbReference type="SAM" id="MobiDB-lite"/>
    </source>
</evidence>
<dbReference type="Proteomes" id="UP000011777">
    <property type="component" value="Unassembled WGS sequence"/>
</dbReference>
<organism evidence="2 3">
    <name type="scientific">Candida maltosa (strain Xu316)</name>
    <name type="common">Yeast</name>
    <dbReference type="NCBI Taxonomy" id="1245528"/>
    <lineage>
        <taxon>Eukaryota</taxon>
        <taxon>Fungi</taxon>
        <taxon>Dikarya</taxon>
        <taxon>Ascomycota</taxon>
        <taxon>Saccharomycotina</taxon>
        <taxon>Pichiomycetes</taxon>
        <taxon>Debaryomycetaceae</taxon>
        <taxon>Candida/Lodderomyces clade</taxon>
        <taxon>Candida</taxon>
    </lineage>
</organism>